<sequence length="126" mass="13453">MTRCLLISGGKGYQGGKEVPLPIVDHGTCEWALQHTRLGMKFRLDNTLICAGGRTNFDTCTGDGGASLVCRTSSAGGTPRYSVYGMVAFGVGCGTQVPAAYVNVAAMYQWITDKFAEENLDVPFYA</sequence>
<dbReference type="AlphaFoldDB" id="A0A821XHP8"/>
<evidence type="ECO:0000259" key="3">
    <source>
        <dbReference type="PROSITE" id="PS50240"/>
    </source>
</evidence>
<evidence type="ECO:0000256" key="2">
    <source>
        <dbReference type="ARBA" id="ARBA00024195"/>
    </source>
</evidence>
<dbReference type="Proteomes" id="UP000663880">
    <property type="component" value="Unassembled WGS sequence"/>
</dbReference>
<dbReference type="InterPro" id="IPR009003">
    <property type="entry name" value="Peptidase_S1_PA"/>
</dbReference>
<dbReference type="GO" id="GO:0004252">
    <property type="term" value="F:serine-type endopeptidase activity"/>
    <property type="evidence" value="ECO:0007669"/>
    <property type="project" value="InterPro"/>
</dbReference>
<keyword evidence="1" id="KW-1015">Disulfide bond</keyword>
<dbReference type="InterPro" id="IPR043504">
    <property type="entry name" value="Peptidase_S1_PA_chymotrypsin"/>
</dbReference>
<evidence type="ECO:0000256" key="1">
    <source>
        <dbReference type="ARBA" id="ARBA00023157"/>
    </source>
</evidence>
<dbReference type="Pfam" id="PF00089">
    <property type="entry name" value="Trypsin"/>
    <property type="match status" value="1"/>
</dbReference>
<comment type="similarity">
    <text evidence="2">Belongs to the peptidase S1 family. CLIP subfamily.</text>
</comment>
<dbReference type="GO" id="GO:0006508">
    <property type="term" value="P:proteolysis"/>
    <property type="evidence" value="ECO:0007669"/>
    <property type="project" value="InterPro"/>
</dbReference>
<evidence type="ECO:0000313" key="4">
    <source>
        <dbReference type="EMBL" id="CAF4941149.1"/>
    </source>
</evidence>
<comment type="caution">
    <text evidence="4">The sequence shown here is derived from an EMBL/GenBank/DDBJ whole genome shotgun (WGS) entry which is preliminary data.</text>
</comment>
<dbReference type="OrthoDB" id="6261922at2759"/>
<reference evidence="4" key="1">
    <citation type="submission" date="2021-02" db="EMBL/GenBank/DDBJ databases">
        <authorList>
            <person name="Steward A R."/>
        </authorList>
    </citation>
    <scope>NUCLEOTIDE SEQUENCE</scope>
</reference>
<proteinExistence type="inferred from homology"/>
<dbReference type="PROSITE" id="PS50240">
    <property type="entry name" value="TRYPSIN_DOM"/>
    <property type="match status" value="1"/>
</dbReference>
<feature type="domain" description="Peptidase S1" evidence="3">
    <location>
        <begin position="17"/>
        <end position="116"/>
    </location>
</feature>
<evidence type="ECO:0000313" key="5">
    <source>
        <dbReference type="Proteomes" id="UP000663880"/>
    </source>
</evidence>
<dbReference type="InterPro" id="IPR051487">
    <property type="entry name" value="Ser/Thr_Proteases_Immune/Dev"/>
</dbReference>
<organism evidence="4 5">
    <name type="scientific">Pieris macdunnoughi</name>
    <dbReference type="NCBI Taxonomy" id="345717"/>
    <lineage>
        <taxon>Eukaryota</taxon>
        <taxon>Metazoa</taxon>
        <taxon>Ecdysozoa</taxon>
        <taxon>Arthropoda</taxon>
        <taxon>Hexapoda</taxon>
        <taxon>Insecta</taxon>
        <taxon>Pterygota</taxon>
        <taxon>Neoptera</taxon>
        <taxon>Endopterygota</taxon>
        <taxon>Lepidoptera</taxon>
        <taxon>Glossata</taxon>
        <taxon>Ditrysia</taxon>
        <taxon>Papilionoidea</taxon>
        <taxon>Pieridae</taxon>
        <taxon>Pierinae</taxon>
        <taxon>Pieris</taxon>
    </lineage>
</organism>
<accession>A0A821XHP8</accession>
<keyword evidence="5" id="KW-1185">Reference proteome</keyword>
<gene>
    <name evidence="4" type="ORF">PMACD_LOCUS14741</name>
</gene>
<protein>
    <recommendedName>
        <fullName evidence="3">Peptidase S1 domain-containing protein</fullName>
    </recommendedName>
</protein>
<dbReference type="SUPFAM" id="SSF50494">
    <property type="entry name" value="Trypsin-like serine proteases"/>
    <property type="match status" value="1"/>
</dbReference>
<dbReference type="Gene3D" id="2.40.10.10">
    <property type="entry name" value="Trypsin-like serine proteases"/>
    <property type="match status" value="1"/>
</dbReference>
<dbReference type="EMBL" id="CAJOBZ010000066">
    <property type="protein sequence ID" value="CAF4941149.1"/>
    <property type="molecule type" value="Genomic_DNA"/>
</dbReference>
<dbReference type="InterPro" id="IPR001254">
    <property type="entry name" value="Trypsin_dom"/>
</dbReference>
<dbReference type="PANTHER" id="PTHR24256">
    <property type="entry name" value="TRYPTASE-RELATED"/>
    <property type="match status" value="1"/>
</dbReference>
<name>A0A821XHP8_9NEOP</name>